<proteinExistence type="predicted"/>
<reference evidence="2 3" key="1">
    <citation type="submission" date="2015-12" db="EMBL/GenBank/DDBJ databases">
        <title>Draft Genome Sequence of Olsenella scatoligenes SK9K4T; a Producer of 3-Methylindole- (skatole) and 4-Methylphenol- (p-cresol) Isolated from Pig Feces.</title>
        <authorList>
            <person name="Li X."/>
            <person name="Borg B."/>
            <person name="Canibe N."/>
        </authorList>
    </citation>
    <scope>NUCLEOTIDE SEQUENCE [LARGE SCALE GENOMIC DNA]</scope>
    <source>
        <strain evidence="2 3">SK9K4</strain>
    </source>
</reference>
<dbReference type="RefSeq" id="WP_059052416.1">
    <property type="nucleotide sequence ID" value="NZ_LOJF01000001.1"/>
</dbReference>
<keyword evidence="1" id="KW-0472">Membrane</keyword>
<feature type="transmembrane region" description="Helical" evidence="1">
    <location>
        <begin position="35"/>
        <end position="57"/>
    </location>
</feature>
<evidence type="ECO:0000256" key="1">
    <source>
        <dbReference type="SAM" id="Phobius"/>
    </source>
</evidence>
<keyword evidence="1" id="KW-0812">Transmembrane</keyword>
<dbReference type="STRING" id="1299998.AUL39_00070"/>
<comment type="caution">
    <text evidence="2">The sequence shown here is derived from an EMBL/GenBank/DDBJ whole genome shotgun (WGS) entry which is preliminary data.</text>
</comment>
<gene>
    <name evidence="2" type="ORF">AUL39_00070</name>
</gene>
<evidence type="ECO:0000313" key="3">
    <source>
        <dbReference type="Proteomes" id="UP000054078"/>
    </source>
</evidence>
<accession>A0A117J4E8</accession>
<dbReference type="Proteomes" id="UP000054078">
    <property type="component" value="Unassembled WGS sequence"/>
</dbReference>
<feature type="transmembrane region" description="Helical" evidence="1">
    <location>
        <begin position="6"/>
        <end position="23"/>
    </location>
</feature>
<protein>
    <submittedName>
        <fullName evidence="2">Uncharacterized protein</fullName>
    </submittedName>
</protein>
<keyword evidence="3" id="KW-1185">Reference proteome</keyword>
<dbReference type="OrthoDB" id="9940203at2"/>
<feature type="transmembrane region" description="Helical" evidence="1">
    <location>
        <begin position="63"/>
        <end position="86"/>
    </location>
</feature>
<name>A0A117J4E8_TRASO</name>
<keyword evidence="1" id="KW-1133">Transmembrane helix</keyword>
<dbReference type="AlphaFoldDB" id="A0A117J4E8"/>
<sequence length="92" mass="9295">MATMVILGVAAGVLAATPVLFTLHRAARGDKPSLAAGLGSILASFFGIQLLVLAVYLGDSTAVLPFGGSAALSFLAVSTVAGLVAWQRNPRK</sequence>
<evidence type="ECO:0000313" key="2">
    <source>
        <dbReference type="EMBL" id="KUH58794.1"/>
    </source>
</evidence>
<dbReference type="EMBL" id="LOJF01000001">
    <property type="protein sequence ID" value="KUH58794.1"/>
    <property type="molecule type" value="Genomic_DNA"/>
</dbReference>
<organism evidence="2 3">
    <name type="scientific">Tractidigestivibacter scatoligenes</name>
    <name type="common">Olsenella scatoligenes</name>
    <dbReference type="NCBI Taxonomy" id="1299998"/>
    <lineage>
        <taxon>Bacteria</taxon>
        <taxon>Bacillati</taxon>
        <taxon>Actinomycetota</taxon>
        <taxon>Coriobacteriia</taxon>
        <taxon>Coriobacteriales</taxon>
        <taxon>Atopobiaceae</taxon>
        <taxon>Tractidigestivibacter</taxon>
    </lineage>
</organism>